<feature type="domain" description="Glycoside hydrolase family 31 TIM barrel" evidence="5">
    <location>
        <begin position="144"/>
        <end position="404"/>
    </location>
</feature>
<evidence type="ECO:0000313" key="7">
    <source>
        <dbReference type="EMBL" id="GIP17344.1"/>
    </source>
</evidence>
<evidence type="ECO:0000256" key="2">
    <source>
        <dbReference type="ARBA" id="ARBA00022801"/>
    </source>
</evidence>
<reference evidence="7" key="1">
    <citation type="submission" date="2021-03" db="EMBL/GenBank/DDBJ databases">
        <title>Antimicrobial resistance genes in bacteria isolated from Japanese honey, and their potential for conferring macrolide and lincosamide resistance in the American foulbrood pathogen Paenibacillus larvae.</title>
        <authorList>
            <person name="Okamoto M."/>
            <person name="Kumagai M."/>
            <person name="Kanamori H."/>
            <person name="Takamatsu D."/>
        </authorList>
    </citation>
    <scope>NUCLEOTIDE SEQUENCE</scope>
    <source>
        <strain evidence="7">J40TS1</strain>
    </source>
</reference>
<name>A0A919YSF4_9BACL</name>
<protein>
    <submittedName>
        <fullName evidence="7">Glycoside hydrolase</fullName>
    </submittedName>
</protein>
<dbReference type="InterPro" id="IPR000322">
    <property type="entry name" value="Glyco_hydro_31_TIM"/>
</dbReference>
<comment type="caution">
    <text evidence="7">The sequence shown here is derived from an EMBL/GenBank/DDBJ whole genome shotgun (WGS) entry which is preliminary data.</text>
</comment>
<proteinExistence type="inferred from homology"/>
<dbReference type="SUPFAM" id="SSF51011">
    <property type="entry name" value="Glycosyl hydrolase domain"/>
    <property type="match status" value="1"/>
</dbReference>
<keyword evidence="3 4" id="KW-0326">Glycosidase</keyword>
<dbReference type="AlphaFoldDB" id="A0A919YSF4"/>
<evidence type="ECO:0000259" key="5">
    <source>
        <dbReference type="Pfam" id="PF01055"/>
    </source>
</evidence>
<dbReference type="GO" id="GO:0005975">
    <property type="term" value="P:carbohydrate metabolic process"/>
    <property type="evidence" value="ECO:0007669"/>
    <property type="project" value="InterPro"/>
</dbReference>
<dbReference type="Pfam" id="PF21365">
    <property type="entry name" value="Glyco_hydro_31_3rd"/>
    <property type="match status" value="1"/>
</dbReference>
<dbReference type="PANTHER" id="PTHR43053:SF4">
    <property type="entry name" value="MYOGENESIS-REGULATING GLYCOSIDASE"/>
    <property type="match status" value="1"/>
</dbReference>
<organism evidence="7 8">
    <name type="scientific">Paenibacillus montaniterrae</name>
    <dbReference type="NCBI Taxonomy" id="429341"/>
    <lineage>
        <taxon>Bacteria</taxon>
        <taxon>Bacillati</taxon>
        <taxon>Bacillota</taxon>
        <taxon>Bacilli</taxon>
        <taxon>Bacillales</taxon>
        <taxon>Paenibacillaceae</taxon>
        <taxon>Paenibacillus</taxon>
    </lineage>
</organism>
<dbReference type="InterPro" id="IPR013780">
    <property type="entry name" value="Glyco_hydro_b"/>
</dbReference>
<comment type="similarity">
    <text evidence="1 4">Belongs to the glycosyl hydrolase 31 family.</text>
</comment>
<evidence type="ECO:0000256" key="4">
    <source>
        <dbReference type="RuleBase" id="RU361185"/>
    </source>
</evidence>
<dbReference type="RefSeq" id="WP_213516558.1">
    <property type="nucleotide sequence ID" value="NZ_BOSE01000005.1"/>
</dbReference>
<evidence type="ECO:0000313" key="8">
    <source>
        <dbReference type="Proteomes" id="UP000683139"/>
    </source>
</evidence>
<feature type="domain" description="Glycosyl hydrolase family 31 C-terminal" evidence="6">
    <location>
        <begin position="442"/>
        <end position="521"/>
    </location>
</feature>
<dbReference type="GO" id="GO:0004553">
    <property type="term" value="F:hydrolase activity, hydrolyzing O-glycosyl compounds"/>
    <property type="evidence" value="ECO:0007669"/>
    <property type="project" value="InterPro"/>
</dbReference>
<dbReference type="InterPro" id="IPR017853">
    <property type="entry name" value="GH"/>
</dbReference>
<dbReference type="EMBL" id="BOSE01000005">
    <property type="protein sequence ID" value="GIP17344.1"/>
    <property type="molecule type" value="Genomic_DNA"/>
</dbReference>
<dbReference type="CDD" id="cd06592">
    <property type="entry name" value="GH31_NET37"/>
    <property type="match status" value="1"/>
</dbReference>
<evidence type="ECO:0000256" key="1">
    <source>
        <dbReference type="ARBA" id="ARBA00007806"/>
    </source>
</evidence>
<dbReference type="InterPro" id="IPR048395">
    <property type="entry name" value="Glyco_hydro_31_C"/>
</dbReference>
<sequence length="523" mass="58853">MKTTNQSDNNAVPTINNDSKQLLLELLPEECWWGGRAADGRSMPYHLEEFSADLDQNHKSNQACPLLLSNKGRYIWSEEPFHFEFSQGKLSVQGVGQLFLGEGHETLKGAFQHAAHRFFPPAPDIPEPLLFTAPQYNLWIELLYEPTQAKVLQYAKSVLEHGMPPGVIMIDDNWHEPYGTWKFHSGRFPDPKQMVNELHEMGFKVMLWVCPFITADSLTFRELEPTGILLKDRSGNTAIRKWWNGYSAVLDCTNPAAVEWIQAQLDKLQREYGIDGFKLDAGDVDFYECDDLSYVPTSRSGHCEAWAKVGLKYSLNEYRACWKLAGQPIAQRLKDKAHEWEGNGLDALIPDGLAQGLLGYAYICPDMIGGGEYGSFTTAKFDAELFVRSAQCSALFPMMQFSAAPWRLLDETNLQYCIEAAKLHAAFGEEILQLAMHASRSGEPIVRHMAYEFAEAGMEHVKDQFMLGDSLLVAPVIVKGMRERNVVFPAGTWIGDDGSVVVGPTTKQIEVPLSRLPYFRKSE</sequence>
<gene>
    <name evidence="7" type="ORF">J40TS1_29860</name>
</gene>
<dbReference type="Pfam" id="PF01055">
    <property type="entry name" value="Glyco_hydro_31_2nd"/>
    <property type="match status" value="1"/>
</dbReference>
<dbReference type="Gene3D" id="2.60.40.1180">
    <property type="entry name" value="Golgi alpha-mannosidase II"/>
    <property type="match status" value="1"/>
</dbReference>
<dbReference type="PANTHER" id="PTHR43053">
    <property type="entry name" value="GLYCOSIDASE FAMILY 31"/>
    <property type="match status" value="1"/>
</dbReference>
<dbReference type="Proteomes" id="UP000683139">
    <property type="component" value="Unassembled WGS sequence"/>
</dbReference>
<keyword evidence="2 4" id="KW-0378">Hydrolase</keyword>
<keyword evidence="8" id="KW-1185">Reference proteome</keyword>
<dbReference type="InterPro" id="IPR050985">
    <property type="entry name" value="Alpha-glycosidase_related"/>
</dbReference>
<dbReference type="Gene3D" id="3.20.20.80">
    <property type="entry name" value="Glycosidases"/>
    <property type="match status" value="1"/>
</dbReference>
<evidence type="ECO:0000259" key="6">
    <source>
        <dbReference type="Pfam" id="PF21365"/>
    </source>
</evidence>
<dbReference type="SUPFAM" id="SSF51445">
    <property type="entry name" value="(Trans)glycosidases"/>
    <property type="match status" value="1"/>
</dbReference>
<accession>A0A919YSF4</accession>
<evidence type="ECO:0000256" key="3">
    <source>
        <dbReference type="ARBA" id="ARBA00023295"/>
    </source>
</evidence>